<evidence type="ECO:0000256" key="2">
    <source>
        <dbReference type="ARBA" id="ARBA00007018"/>
    </source>
</evidence>
<feature type="transmembrane region" description="Helical" evidence="8">
    <location>
        <begin position="171"/>
        <end position="192"/>
    </location>
</feature>
<dbReference type="AlphaFoldDB" id="A0A9N7RQZ8"/>
<comment type="similarity">
    <text evidence="2">Belongs to the ADIPOR family.</text>
</comment>
<evidence type="ECO:0000256" key="4">
    <source>
        <dbReference type="ARBA" id="ARBA00022989"/>
    </source>
</evidence>
<feature type="binding site" evidence="6">
    <location>
        <position position="474"/>
    </location>
    <ligand>
        <name>Zn(2+)</name>
        <dbReference type="ChEBI" id="CHEBI:29105"/>
    </ligand>
</feature>
<comment type="subcellular location">
    <subcellularLocation>
        <location evidence="1">Membrane</location>
        <topology evidence="1">Multi-pass membrane protein</topology>
    </subcellularLocation>
</comment>
<organism evidence="10 11">
    <name type="scientific">Striga hermonthica</name>
    <name type="common">Purple witchweed</name>
    <name type="synonym">Buchnera hermonthica</name>
    <dbReference type="NCBI Taxonomy" id="68872"/>
    <lineage>
        <taxon>Eukaryota</taxon>
        <taxon>Viridiplantae</taxon>
        <taxon>Streptophyta</taxon>
        <taxon>Embryophyta</taxon>
        <taxon>Tracheophyta</taxon>
        <taxon>Spermatophyta</taxon>
        <taxon>Magnoliopsida</taxon>
        <taxon>eudicotyledons</taxon>
        <taxon>Gunneridae</taxon>
        <taxon>Pentapetalae</taxon>
        <taxon>asterids</taxon>
        <taxon>lamiids</taxon>
        <taxon>Lamiales</taxon>
        <taxon>Orobanchaceae</taxon>
        <taxon>Buchnereae</taxon>
        <taxon>Striga</taxon>
    </lineage>
</organism>
<feature type="transmembrane region" description="Helical" evidence="8">
    <location>
        <begin position="371"/>
        <end position="392"/>
    </location>
</feature>
<evidence type="ECO:0000313" key="11">
    <source>
        <dbReference type="Proteomes" id="UP001153555"/>
    </source>
</evidence>
<keyword evidence="11" id="KW-1185">Reference proteome</keyword>
<evidence type="ECO:0000256" key="6">
    <source>
        <dbReference type="PIRSR" id="PIRSR604254-1"/>
    </source>
</evidence>
<evidence type="ECO:0000256" key="5">
    <source>
        <dbReference type="ARBA" id="ARBA00023136"/>
    </source>
</evidence>
<keyword evidence="9" id="KW-0732">Signal</keyword>
<keyword evidence="6" id="KW-0862">Zinc</keyword>
<comment type="caution">
    <text evidence="10">The sequence shown here is derived from an EMBL/GenBank/DDBJ whole genome shotgun (WGS) entry which is preliminary data.</text>
</comment>
<feature type="chain" id="PRO_5040471467" evidence="9">
    <location>
        <begin position="21"/>
        <end position="500"/>
    </location>
</feature>
<feature type="signal peptide" evidence="9">
    <location>
        <begin position="1"/>
        <end position="20"/>
    </location>
</feature>
<dbReference type="Pfam" id="PF03006">
    <property type="entry name" value="HlyIII"/>
    <property type="match status" value="2"/>
</dbReference>
<evidence type="ECO:0000256" key="1">
    <source>
        <dbReference type="ARBA" id="ARBA00004141"/>
    </source>
</evidence>
<dbReference type="PANTHER" id="PTHR20855:SF52">
    <property type="entry name" value="ADIPONECTIN RECEPTOR PROTEIN"/>
    <property type="match status" value="1"/>
</dbReference>
<evidence type="ECO:0000256" key="8">
    <source>
        <dbReference type="SAM" id="Phobius"/>
    </source>
</evidence>
<evidence type="ECO:0000256" key="7">
    <source>
        <dbReference type="SAM" id="MobiDB-lite"/>
    </source>
</evidence>
<keyword evidence="6" id="KW-0479">Metal-binding</keyword>
<protein>
    <submittedName>
        <fullName evidence="10">Heptahelical transmembrane protein 4</fullName>
    </submittedName>
</protein>
<evidence type="ECO:0000256" key="3">
    <source>
        <dbReference type="ARBA" id="ARBA00022692"/>
    </source>
</evidence>
<gene>
    <name evidence="10" type="ORF">SHERM_07098</name>
</gene>
<feature type="region of interest" description="Disordered" evidence="7">
    <location>
        <begin position="81"/>
        <end position="101"/>
    </location>
</feature>
<feature type="transmembrane region" description="Helical" evidence="8">
    <location>
        <begin position="434"/>
        <end position="452"/>
    </location>
</feature>
<keyword evidence="3 8" id="KW-0812">Transmembrane</keyword>
<keyword evidence="4 8" id="KW-1133">Transmembrane helix</keyword>
<feature type="transmembrane region" description="Helical" evidence="8">
    <location>
        <begin position="341"/>
        <end position="359"/>
    </location>
</feature>
<accession>A0A9N7RQZ8</accession>
<dbReference type="Proteomes" id="UP001153555">
    <property type="component" value="Unassembled WGS sequence"/>
</dbReference>
<dbReference type="GO" id="GO:0009725">
    <property type="term" value="P:response to hormone"/>
    <property type="evidence" value="ECO:0007669"/>
    <property type="project" value="TreeGrafter"/>
</dbReference>
<evidence type="ECO:0000313" key="10">
    <source>
        <dbReference type="EMBL" id="CAA0841064.1"/>
    </source>
</evidence>
<dbReference type="InterPro" id="IPR004254">
    <property type="entry name" value="AdipoR/HlyIII-related"/>
</dbReference>
<dbReference type="GO" id="GO:0046872">
    <property type="term" value="F:metal ion binding"/>
    <property type="evidence" value="ECO:0007669"/>
    <property type="project" value="UniProtKB-KW"/>
</dbReference>
<feature type="compositionally biased region" description="Basic residues" evidence="7">
    <location>
        <begin position="81"/>
        <end position="91"/>
    </location>
</feature>
<feature type="transmembrane region" description="Helical" evidence="8">
    <location>
        <begin position="404"/>
        <end position="422"/>
    </location>
</feature>
<dbReference type="GO" id="GO:0038023">
    <property type="term" value="F:signaling receptor activity"/>
    <property type="evidence" value="ECO:0007669"/>
    <property type="project" value="TreeGrafter"/>
</dbReference>
<sequence length="500" mass="57419">MNIWRLDIGLFNFRFPICLAHKLLRHFLVVIAKRTNPRESITDDPFKFLPKFLLASSVFIDCHKSSHFSAYCRRRRAPRVSGKRMGKKRNQGNRGAAVSSSELNDDRTVLLSPKGEGNGKRLWKKVKYQLVEYNSLPGYLKDNEYILAHYRSEWPLKQILLSVFTIHNETLNVWTHLIGFFLFLSLTIYTAMKVPNVVDLPRLQNFPNVLRKADFQKLHTDLVTCLPSLPHMPDMHKLREELRTSFHSVELLPSLSSWHIKQLLSNCLPESLFHSNHTDPCVLRSMKEDMANIIAPLLMRPITRWPFFSFLGGAMFCLLASSTCHLLSCHSERLSYIMLRLDYAGIAALISTSFYPPVYYSFMCYPFFCNLYLGFITLLGIGTILASLLPVFQSPEYRNFRAGLFFSMGVSGALPILHKLVLFWNQPEALHTTGYEVLMGVLYGVGALVYAMRVPEKWMPGKFDIAGHSHQLFHVLVVAGAYTHYRAGLVYLRWRDLQGC</sequence>
<dbReference type="EMBL" id="CACSLK010034050">
    <property type="protein sequence ID" value="CAA0841064.1"/>
    <property type="molecule type" value="Genomic_DNA"/>
</dbReference>
<proteinExistence type="inferred from homology"/>
<feature type="binding site" evidence="6">
    <location>
        <position position="325"/>
    </location>
    <ligand>
        <name>Zn(2+)</name>
        <dbReference type="ChEBI" id="CHEBI:29105"/>
    </ligand>
</feature>
<dbReference type="PANTHER" id="PTHR20855">
    <property type="entry name" value="ADIPOR/PROGESTIN RECEPTOR-RELATED"/>
    <property type="match status" value="1"/>
</dbReference>
<keyword evidence="5 8" id="KW-0472">Membrane</keyword>
<evidence type="ECO:0000256" key="9">
    <source>
        <dbReference type="SAM" id="SignalP"/>
    </source>
</evidence>
<name>A0A9N7RQZ8_STRHE</name>
<feature type="binding site" evidence="6">
    <location>
        <position position="470"/>
    </location>
    <ligand>
        <name>Zn(2+)</name>
        <dbReference type="ChEBI" id="CHEBI:29105"/>
    </ligand>
</feature>
<reference evidence="10" key="1">
    <citation type="submission" date="2019-12" db="EMBL/GenBank/DDBJ databases">
        <authorList>
            <person name="Scholes J."/>
        </authorList>
    </citation>
    <scope>NUCLEOTIDE SEQUENCE</scope>
</reference>
<feature type="transmembrane region" description="Helical" evidence="8">
    <location>
        <begin position="307"/>
        <end position="329"/>
    </location>
</feature>
<dbReference type="OrthoDB" id="529367at2759"/>
<dbReference type="GO" id="GO:0009744">
    <property type="term" value="P:response to sucrose"/>
    <property type="evidence" value="ECO:0007669"/>
    <property type="project" value="UniProtKB-ARBA"/>
</dbReference>
<dbReference type="GO" id="GO:0016020">
    <property type="term" value="C:membrane"/>
    <property type="evidence" value="ECO:0007669"/>
    <property type="project" value="UniProtKB-SubCell"/>
</dbReference>